<dbReference type="RefSeq" id="XP_028297036.1">
    <property type="nucleotide sequence ID" value="XM_028441235.1"/>
</dbReference>
<evidence type="ECO:0000313" key="7">
    <source>
        <dbReference type="Ensembl" id="ENSGWIP00000006697.1"/>
    </source>
</evidence>
<sequence length="1119" mass="130856">MSEETSTVGSEESELRVLLLCNNGPERTRVLSLVMGVGELPIDEPECCLRFRVPIALMKKTEMVVVVPPDLLFSKTSEKKTREMLEICVKRCDPGPHVFLLALQPEYFSDQQMKKISSILHMFSEDSFHRSVILELSPLQQSSHRCQQNHQAWLEMTQKCQNRVLSQQDFERSELMTVFSEILWEEPQGSALKSEAAPQHQRKEKESGDTGSSLRVVLLGEDELCTLLCESQEFEVESRTSVGQSKALQGWWSGTSLTLVRTSNIYDVERKKARQLMKECMSLCRPGPNLLLLLVQASNFTEKKRHRLDLMLALFGKEAFQRSLVMTDERNYWTNQDMKPLVASCGEHCLYIMGDDVGAFVEKMESVIKEKDGFLSLKEEMNMPLNLVLCGRSRRLKTSAHQAFSNQTELSILELPALFGESQEIVMEQSYRCVSWCEPQGVHSFILVLPAGPLTDEDRQEIEMLQKIFGPQFFDLTLFVFYVESEPLSPDLLNFLRSDKEIPQLYESCGRRSVVFNLHDRNQIPELMDMVDQRRCLRPSGYTTKTFINFQVEKILQLENLVKEQQEKLQRLHITGEDEIKSPDCLRIVLLGKTGNGKSSSGNTILGRQVFKTNSSSKAVTKHCEKVQGVVHGRPVLVMDTPGLFDYSVSHEQVFEELVKCISMLAPGPHVFLLVLPIGRFTPEDEETLKLLKKGFGKNADKFTIVLFTKGDTLKWEQQPIQQYIRESKDSFKKLISDCGERYHVFDNYEKMNHAQVSELIKKIDAMVKANRGECFTNKMLREAEAAIQKEAERILKEKEEEIKRERQELEMKHKAEIDEMTKRIEEQRAEIDQERNQKEKQLKEKEDIIIQLEKIKLEQQITVKEEEDKKIAQDKLEQVIWYKELENLEARRKQDFNMNEIVEKKMEKVKADMEEAWATCERERAERSKDNHQREQEKFNEIQKLKDEYKQEKEKLQIEAKEKERQRRQYEEYQRKELEEKHLMSVQHLKDSYEEKARKQAEEFNEFKEKYNQEMKEKQNQIKDKDKRLDYMRVLSVHNEEKMKKKHSEEIQTLVRCIAKRRENIKKISELVKRQEQEMNSKKDPESKEMLQNKHEKEIAEMIQELLNGSNVNLCPVL</sequence>
<dbReference type="Gene3D" id="3.40.50.300">
    <property type="entry name" value="P-loop containing nucleotide triphosphate hydrolases"/>
    <property type="match status" value="4"/>
</dbReference>
<feature type="coiled-coil region" evidence="4">
    <location>
        <begin position="778"/>
        <end position="859"/>
    </location>
</feature>
<evidence type="ECO:0000256" key="4">
    <source>
        <dbReference type="SAM" id="Coils"/>
    </source>
</evidence>
<proteinExistence type="inferred from homology"/>
<dbReference type="GO" id="GO:0005525">
    <property type="term" value="F:GTP binding"/>
    <property type="evidence" value="ECO:0007669"/>
    <property type="project" value="UniProtKB-KW"/>
</dbReference>
<dbReference type="FunFam" id="3.40.50.300:FF:000366">
    <property type="entry name" value="GTPase, IMAP family member 2"/>
    <property type="match status" value="1"/>
</dbReference>
<dbReference type="PROSITE" id="PS51720">
    <property type="entry name" value="G_AIG1"/>
    <property type="match status" value="1"/>
</dbReference>
<feature type="domain" description="AIG1-type G" evidence="6">
    <location>
        <begin position="583"/>
        <end position="785"/>
    </location>
</feature>
<dbReference type="InterPro" id="IPR045058">
    <property type="entry name" value="GIMA/IAN/Toc"/>
</dbReference>
<name>A0A8C5DJ54_GOUWI</name>
<keyword evidence="2" id="KW-0547">Nucleotide-binding</keyword>
<dbReference type="GeneID" id="114458863"/>
<dbReference type="Proteomes" id="UP000694680">
    <property type="component" value="Unassembled WGS sequence"/>
</dbReference>
<dbReference type="OrthoDB" id="8954335at2759"/>
<comment type="similarity">
    <text evidence="1">Belongs to the TRAFAC class TrmE-Era-EngA-EngB-Septin-like GTPase superfamily. AIG1/Toc34/Toc159-like paraseptin GTPase family. IAN subfamily.</text>
</comment>
<protein>
    <submittedName>
        <fullName evidence="7">Uncharacterized LOC114458863</fullName>
    </submittedName>
    <submittedName>
        <fullName evidence="8">Uncharacterized LOC114470408</fullName>
    </submittedName>
</protein>
<dbReference type="InterPro" id="IPR006703">
    <property type="entry name" value="G_AIG1"/>
</dbReference>
<dbReference type="AlphaFoldDB" id="A0A8C5DJ54"/>
<dbReference type="CDD" id="cd01852">
    <property type="entry name" value="AIG1"/>
    <property type="match status" value="1"/>
</dbReference>
<feature type="coiled-coil region" evidence="4">
    <location>
        <begin position="886"/>
        <end position="1029"/>
    </location>
</feature>
<evidence type="ECO:0000259" key="6">
    <source>
        <dbReference type="PROSITE" id="PS51720"/>
    </source>
</evidence>
<reference evidence="8" key="1">
    <citation type="submission" date="2020-06" db="EMBL/GenBank/DDBJ databases">
        <authorList>
            <consortium name="Wellcome Sanger Institute Data Sharing"/>
        </authorList>
    </citation>
    <scope>NUCLEOTIDE SEQUENCE [LARGE SCALE GENOMIC DNA]</scope>
</reference>
<evidence type="ECO:0000313" key="8">
    <source>
        <dbReference type="Ensembl" id="ENSGWIP00000026256.1"/>
    </source>
</evidence>
<dbReference type="Ensembl" id="ENSGWIT00000028669.1">
    <property type="protein sequence ID" value="ENSGWIP00000026256.1"/>
    <property type="gene ID" value="ENSGWIG00000013784.1"/>
</dbReference>
<dbReference type="Proteomes" id="UP000694680">
    <property type="component" value="Chromosome 9"/>
</dbReference>
<gene>
    <name evidence="7" type="primary">LOC114458863</name>
    <name evidence="8" type="synonym">LOC114470408</name>
</gene>
<accession>A0A8C5DJ54</accession>
<dbReference type="Ensembl" id="ENSGWIT00000007416.1">
    <property type="protein sequence ID" value="ENSGWIP00000006697.1"/>
    <property type="gene ID" value="ENSGWIG00000003900.1"/>
</dbReference>
<keyword evidence="3" id="KW-0342">GTP-binding</keyword>
<evidence type="ECO:0000256" key="5">
    <source>
        <dbReference type="SAM" id="MobiDB-lite"/>
    </source>
</evidence>
<dbReference type="SUPFAM" id="SSF52540">
    <property type="entry name" value="P-loop containing nucleoside triphosphate hydrolases"/>
    <property type="match status" value="1"/>
</dbReference>
<dbReference type="PANTHER" id="PTHR10903:SF188">
    <property type="entry name" value="GTPASE IMAP FAMILY MEMBER 2-LIKE-RELATED"/>
    <property type="match status" value="1"/>
</dbReference>
<keyword evidence="9" id="KW-1185">Reference proteome</keyword>
<evidence type="ECO:0000313" key="9">
    <source>
        <dbReference type="Proteomes" id="UP000694680"/>
    </source>
</evidence>
<dbReference type="PANTHER" id="PTHR10903">
    <property type="entry name" value="GTPASE, IMAP FAMILY MEMBER-RELATED"/>
    <property type="match status" value="1"/>
</dbReference>
<feature type="region of interest" description="Disordered" evidence="5">
    <location>
        <begin position="190"/>
        <end position="209"/>
    </location>
</feature>
<evidence type="ECO:0000256" key="3">
    <source>
        <dbReference type="ARBA" id="ARBA00023134"/>
    </source>
</evidence>
<evidence type="ECO:0000256" key="1">
    <source>
        <dbReference type="ARBA" id="ARBA00008535"/>
    </source>
</evidence>
<feature type="coiled-coil region" evidence="4">
    <location>
        <begin position="548"/>
        <end position="575"/>
    </location>
</feature>
<organism evidence="7 9">
    <name type="scientific">Gouania willdenowi</name>
    <name type="common">Blunt-snouted clingfish</name>
    <name type="synonym">Lepadogaster willdenowi</name>
    <dbReference type="NCBI Taxonomy" id="441366"/>
    <lineage>
        <taxon>Eukaryota</taxon>
        <taxon>Metazoa</taxon>
        <taxon>Chordata</taxon>
        <taxon>Craniata</taxon>
        <taxon>Vertebrata</taxon>
        <taxon>Euteleostomi</taxon>
        <taxon>Actinopterygii</taxon>
        <taxon>Neopterygii</taxon>
        <taxon>Teleostei</taxon>
        <taxon>Neoteleostei</taxon>
        <taxon>Acanthomorphata</taxon>
        <taxon>Ovalentaria</taxon>
        <taxon>Blenniimorphae</taxon>
        <taxon>Blenniiformes</taxon>
        <taxon>Gobiesocoidei</taxon>
        <taxon>Gobiesocidae</taxon>
        <taxon>Gobiesocinae</taxon>
        <taxon>Gouania</taxon>
    </lineage>
</organism>
<keyword evidence="4" id="KW-0175">Coiled coil</keyword>
<dbReference type="Pfam" id="PF04548">
    <property type="entry name" value="AIG1"/>
    <property type="match status" value="4"/>
</dbReference>
<dbReference type="InterPro" id="IPR027417">
    <property type="entry name" value="P-loop_NTPase"/>
</dbReference>
<evidence type="ECO:0000256" key="2">
    <source>
        <dbReference type="ARBA" id="ARBA00022741"/>
    </source>
</evidence>
<reference evidence="7" key="2">
    <citation type="submission" date="2025-05" db="UniProtKB">
        <authorList>
            <consortium name="Ensembl"/>
        </authorList>
    </citation>
    <scope>IDENTIFICATION</scope>
</reference>